<dbReference type="AlphaFoldDB" id="A0A7C5IZ70"/>
<name>A0A7C5IZ70_9GAMM</name>
<dbReference type="Gene3D" id="3.30.450.20">
    <property type="entry name" value="PAS domain"/>
    <property type="match status" value="1"/>
</dbReference>
<dbReference type="InterPro" id="IPR000014">
    <property type="entry name" value="PAS"/>
</dbReference>
<accession>A0A7C5IZ70</accession>
<dbReference type="NCBIfam" id="TIGR00229">
    <property type="entry name" value="sensory_box"/>
    <property type="match status" value="1"/>
</dbReference>
<dbReference type="Pfam" id="PF13188">
    <property type="entry name" value="PAS_8"/>
    <property type="match status" value="1"/>
</dbReference>
<gene>
    <name evidence="2" type="ORF">ENJ98_03160</name>
</gene>
<protein>
    <submittedName>
        <fullName evidence="2">PAS domain S-box protein</fullName>
    </submittedName>
</protein>
<feature type="domain" description="PAS" evidence="1">
    <location>
        <begin position="68"/>
        <end position="138"/>
    </location>
</feature>
<dbReference type="Proteomes" id="UP000886100">
    <property type="component" value="Unassembled WGS sequence"/>
</dbReference>
<dbReference type="EMBL" id="DROM01000192">
    <property type="protein sequence ID" value="HHH13213.1"/>
    <property type="molecule type" value="Genomic_DNA"/>
</dbReference>
<proteinExistence type="predicted"/>
<dbReference type="InterPro" id="IPR013656">
    <property type="entry name" value="PAS_4"/>
</dbReference>
<reference evidence="2" key="1">
    <citation type="journal article" date="2020" name="mSystems">
        <title>Genome- and Community-Level Interaction Insights into Carbon Utilization and Element Cycling Functions of Hydrothermarchaeota in Hydrothermal Sediment.</title>
        <authorList>
            <person name="Zhou Z."/>
            <person name="Liu Y."/>
            <person name="Xu W."/>
            <person name="Pan J."/>
            <person name="Luo Z.H."/>
            <person name="Li M."/>
        </authorList>
    </citation>
    <scope>NUCLEOTIDE SEQUENCE [LARGE SCALE GENOMIC DNA]</scope>
    <source>
        <strain evidence="2">HyVt-535</strain>
    </source>
</reference>
<evidence type="ECO:0000259" key="1">
    <source>
        <dbReference type="PROSITE" id="PS50112"/>
    </source>
</evidence>
<organism evidence="2">
    <name type="scientific">Thiolapillus brandeum</name>
    <dbReference type="NCBI Taxonomy" id="1076588"/>
    <lineage>
        <taxon>Bacteria</taxon>
        <taxon>Pseudomonadati</taxon>
        <taxon>Pseudomonadota</taxon>
        <taxon>Gammaproteobacteria</taxon>
        <taxon>Chromatiales</taxon>
        <taxon>Sedimenticolaceae</taxon>
        <taxon>Thiolapillus</taxon>
    </lineage>
</organism>
<dbReference type="CDD" id="cd00130">
    <property type="entry name" value="PAS"/>
    <property type="match status" value="1"/>
</dbReference>
<dbReference type="Pfam" id="PF08448">
    <property type="entry name" value="PAS_4"/>
    <property type="match status" value="1"/>
</dbReference>
<dbReference type="PROSITE" id="PS50112">
    <property type="entry name" value="PAS"/>
    <property type="match status" value="1"/>
</dbReference>
<evidence type="ECO:0000313" key="2">
    <source>
        <dbReference type="EMBL" id="HHH13213.1"/>
    </source>
</evidence>
<dbReference type="InterPro" id="IPR035965">
    <property type="entry name" value="PAS-like_dom_sf"/>
</dbReference>
<sequence>MHPLLRRQLKKLGLTPEAPPAPDAWHAFCDRVDQAYREADQDRYLLERSLRISSGEMRELYERLKSSTQARVRAIARAVPDMLFFQDEEGLYLEVITARPEQLYAPAEAIIGKRPEEIFKPEDAERFMNLLRATLESGEEQTLEYWLEVSGGRRQFEARCVPVDYQVEGRRTLLTVVHDITERRQEETWNRLVGRAVSSAQEGILILDEARRIRFANPAWHRLVA</sequence>
<dbReference type="SUPFAM" id="SSF55785">
    <property type="entry name" value="PYP-like sensor domain (PAS domain)"/>
    <property type="match status" value="2"/>
</dbReference>
<feature type="non-terminal residue" evidence="2">
    <location>
        <position position="225"/>
    </location>
</feature>
<comment type="caution">
    <text evidence="2">The sequence shown here is derived from an EMBL/GenBank/DDBJ whole genome shotgun (WGS) entry which is preliminary data.</text>
</comment>